<gene>
    <name evidence="2" type="ORF">GCM10010094_72000</name>
</gene>
<feature type="transmembrane region" description="Helical" evidence="1">
    <location>
        <begin position="66"/>
        <end position="93"/>
    </location>
</feature>
<sequence length="182" mass="18386">MSVGSRGGKPRAQGRGHSLAGNIAFGTGAVLVLATIMLGGYAGAVLTHGLADDSFLSSAVPDDGRVAVIIGGVGMGSLMGLMLPLLLLAAVRGTKEKPRLGPGEALLKALGVVVIGAYLAVVSLLPAQLGWILPERVVSLFSVPFVGFSWAPLMLIPWGRFGLGGMARLRVGSRGQGGSSSA</sequence>
<feature type="transmembrane region" description="Helical" evidence="1">
    <location>
        <begin position="21"/>
        <end position="46"/>
    </location>
</feature>
<reference evidence="2" key="2">
    <citation type="submission" date="2020-09" db="EMBL/GenBank/DDBJ databases">
        <authorList>
            <person name="Sun Q."/>
            <person name="Ohkuma M."/>
        </authorList>
    </citation>
    <scope>NUCLEOTIDE SEQUENCE</scope>
    <source>
        <strain evidence="2">JCM 3035</strain>
    </source>
</reference>
<keyword evidence="3" id="KW-1185">Reference proteome</keyword>
<evidence type="ECO:0000313" key="2">
    <source>
        <dbReference type="EMBL" id="GGL00921.1"/>
    </source>
</evidence>
<keyword evidence="1" id="KW-0472">Membrane</keyword>
<evidence type="ECO:0000313" key="3">
    <source>
        <dbReference type="Proteomes" id="UP000637788"/>
    </source>
</evidence>
<comment type="caution">
    <text evidence="2">The sequence shown here is derived from an EMBL/GenBank/DDBJ whole genome shotgun (WGS) entry which is preliminary data.</text>
</comment>
<feature type="transmembrane region" description="Helical" evidence="1">
    <location>
        <begin position="105"/>
        <end position="125"/>
    </location>
</feature>
<evidence type="ECO:0000256" key="1">
    <source>
        <dbReference type="SAM" id="Phobius"/>
    </source>
</evidence>
<feature type="transmembrane region" description="Helical" evidence="1">
    <location>
        <begin position="137"/>
        <end position="158"/>
    </location>
</feature>
<organism evidence="2 3">
    <name type="scientific">Streptomyces flaveus</name>
    <dbReference type="NCBI Taxonomy" id="66370"/>
    <lineage>
        <taxon>Bacteria</taxon>
        <taxon>Bacillati</taxon>
        <taxon>Actinomycetota</taxon>
        <taxon>Actinomycetes</taxon>
        <taxon>Kitasatosporales</taxon>
        <taxon>Streptomycetaceae</taxon>
        <taxon>Streptomyces</taxon>
        <taxon>Streptomyces aurantiacus group</taxon>
    </lineage>
</organism>
<dbReference type="AlphaFoldDB" id="A0A917RDC8"/>
<dbReference type="Proteomes" id="UP000637788">
    <property type="component" value="Unassembled WGS sequence"/>
</dbReference>
<name>A0A917RDC8_9ACTN</name>
<keyword evidence="1" id="KW-0812">Transmembrane</keyword>
<dbReference type="EMBL" id="BMPQ01000026">
    <property type="protein sequence ID" value="GGL00921.1"/>
    <property type="molecule type" value="Genomic_DNA"/>
</dbReference>
<protein>
    <submittedName>
        <fullName evidence="2">Uncharacterized protein</fullName>
    </submittedName>
</protein>
<keyword evidence="1" id="KW-1133">Transmembrane helix</keyword>
<accession>A0A917RDC8</accession>
<dbReference type="RefSeq" id="WP_189325936.1">
    <property type="nucleotide sequence ID" value="NZ_BMPQ01000026.1"/>
</dbReference>
<reference evidence="2" key="1">
    <citation type="journal article" date="2014" name="Int. J. Syst. Evol. Microbiol.">
        <title>Complete genome sequence of Corynebacterium casei LMG S-19264T (=DSM 44701T), isolated from a smear-ripened cheese.</title>
        <authorList>
            <consortium name="US DOE Joint Genome Institute (JGI-PGF)"/>
            <person name="Walter F."/>
            <person name="Albersmeier A."/>
            <person name="Kalinowski J."/>
            <person name="Ruckert C."/>
        </authorList>
    </citation>
    <scope>NUCLEOTIDE SEQUENCE</scope>
    <source>
        <strain evidence="2">JCM 3035</strain>
    </source>
</reference>
<proteinExistence type="predicted"/>